<evidence type="ECO:0000256" key="3">
    <source>
        <dbReference type="ARBA" id="ARBA00022729"/>
    </source>
</evidence>
<feature type="domain" description="Gram-positive cocci surface proteins LPxTG" evidence="6">
    <location>
        <begin position="1754"/>
        <end position="1793"/>
    </location>
</feature>
<dbReference type="Pfam" id="PF08428">
    <property type="entry name" value="Rib"/>
    <property type="match status" value="9"/>
</dbReference>
<dbReference type="EMBL" id="SRYK01000063">
    <property type="protein sequence ID" value="TGY53331.1"/>
    <property type="molecule type" value="Genomic_DNA"/>
</dbReference>
<dbReference type="Pfam" id="PF00746">
    <property type="entry name" value="Gram_pos_anchor"/>
    <property type="match status" value="1"/>
</dbReference>
<sequence length="1793" mass="189508">MLSKNNKKQQSQKMEPKHQRFTIKKFSIGVASVLIGTTFAVHRTNSVLADQTNNESGTEMVETSAEDPGDTSAATEGANNENGAPAEDATTNETSQAKTPMTDSNETTEAPTSEDTTTTNDSTTVSETPEVATTPKTTPEVTDTTQTTETPAETEARPSETPTAKTPRPEVQPTTEEASAEASILRAAANGEGDQPSAKADGPNVSDALQEELEKNAIYSPGDPTAKQTYSGKAWLDTSRGGLDGMGKDSTPMAGVKVYLQWVNGNGYVSKIYYTTTNADGTFAIDLSDPNGLEQSKFELAGDAKFAIRTWVQNPDPEKYSIVQAGDKIYGFHTRLNRKNESWDFTAGVNRIVNSMVIFQEKMGLEDWLVKPEDQWEMPPNVDGSWPDRGLSGAVTGWVWYENGDAAGTLANQWINDSNDVKATGTKVVASYLNDEVTILIDEWAAAHKGYSLDDMKAAQAEIIAKYQEEHGVGSHIAESVVGTADANGKYYIPFRGLYGASPTTKGLSVSADKWHTLVSDADINNSNITLWNGTALGPLRHINAKYMYVMPLIDNYNIWNDAFTNNMFQDANSFLTSVGTTSNYGSINFALLTPQPMVDILNYDTGNNHAFAGDKVESTVGGLFPAHEYQVQWFKDGVAYGSAQTITSSTDGTYKPDLFTVPDDITSDTNFTIAVFEQGESTKSLDNALALDSFIASVPMADSYVPAYEEVAGTIGQDTTPVTPTFTDATGQATTAPTGTKFTPAADADIPADIKATVPADAKVLDPADVTIDETTGAVTVKGNALTGKGTYVTPVQVTYPDGSKDFVYVTVNVANDAATTFEATGGELTKDFGQAPTPEEILGKVTTNYPDTLNDRPTMAIKEGTTLPDGQTAGDFDIPVVVTYPDGSTDEVTVKVTIKTPIADDYDVTGGQLNKELGSPTTAEEVAGKVTFTEAGKTDPIATPAGATITVDDPAGLPDGNTAGVYDVPVTVTYPDGTTDKTNVKVVVGNVIPITDPMQPTPEGYVRVTFDQGANGTFAADAKTMFDVKVGTAMTEVPVPTVTPAADYLHTGWSPELAETVTDAANYVAQYKIKDNIQYVVEGGTINKAFGDPTTADEVIGAVITGYPTDKTPQPTITVDDPSKLPNGTEAGEFDIPVTVTFPDGTTSTTTVKVIVMDKVIDRTNDPNAPTPEGYVRVTFDAGTNGKFADGASYVFDVREGTPASEVTVPTIEPAEGYVQNGWDPVLPDTFTTGGTFVAQYKVAATDADKYEPTGKDITTPVGSTPDPGDGIANKGDLPSGTKFNWKTPVDTTTPGEKEGTIVVTYPDGSSEEVTVKITVTENPTDADKYEPAGKDITTPVGGTPTAEEGIGNVSELPSGTKFNWKTPVDTTTPGEKEGTIVVTYPDGSSEEVTVKVTVTENPTDADKYEPTGKDITTPVGGTPEPGDGIANKGELPSGTKFDWKTPVDTTTPGEKEGTIVVTYPDGSSEEVTVKVTVTENPTDADKYEPTGKDITTPVGSTPEPGDGIANKGDLPSGTKFDWKTPVDTTTPGEKEGTIVVTYPDGSSEEVNVKVKVGTDADLYDPAGKDITTPVGGTPEPGDGIANKGDLPSGTKFEWKTPVDTMTPGEKEGTIVVTYPDGSTDEITVKITVTANKTDADKNEPITKPIEVVQGQVPDAKDAIANLGDLPAGTKVEWVEMPDTSKVGMFKALVKVTYPDGSVDIVETTITVKAKATAGGQTPSTPSQKTEAPVAPPTTNKQTLPNATKTELPQTGDSDDQKAKALGVALTGLAGLVGLGALKNKKKREEE</sequence>
<feature type="compositionally biased region" description="Polar residues" evidence="5">
    <location>
        <begin position="1721"/>
        <end position="1732"/>
    </location>
</feature>
<dbReference type="RefSeq" id="WP_135942398.1">
    <property type="nucleotide sequence ID" value="NZ_SRYK01000063.1"/>
</dbReference>
<feature type="compositionally biased region" description="Polar residues" evidence="5">
    <location>
        <begin position="1284"/>
        <end position="1297"/>
    </location>
</feature>
<name>A0A4S2EHG9_9LACO</name>
<keyword evidence="4" id="KW-0572">Peptidoglycan-anchor</keyword>
<dbReference type="InterPro" id="IPR005877">
    <property type="entry name" value="YSIRK_signal_dom"/>
</dbReference>
<feature type="compositionally biased region" description="Polar residues" evidence="5">
    <location>
        <begin position="91"/>
        <end position="105"/>
    </location>
</feature>
<reference evidence="7 8" key="1">
    <citation type="submission" date="2019-04" db="EMBL/GenBank/DDBJ databases">
        <title>Microbes associate with the intestines of laboratory mice.</title>
        <authorList>
            <person name="Navarre W."/>
            <person name="Wong E."/>
            <person name="Huang K."/>
            <person name="Tropini C."/>
            <person name="Ng K."/>
            <person name="Yu B."/>
        </authorList>
    </citation>
    <scope>NUCLEOTIDE SEQUENCE [LARGE SCALE GENOMIC DNA]</scope>
    <source>
        <strain evidence="7 8">NM26_J9</strain>
    </source>
</reference>
<dbReference type="PROSITE" id="PS50847">
    <property type="entry name" value="GRAM_POS_ANCHORING"/>
    <property type="match status" value="1"/>
</dbReference>
<proteinExistence type="predicted"/>
<gene>
    <name evidence="7" type="ORF">E5340_09665</name>
</gene>
<feature type="region of interest" description="Disordered" evidence="5">
    <location>
        <begin position="1405"/>
        <end position="1460"/>
    </location>
</feature>
<dbReference type="InterPro" id="IPR044055">
    <property type="entry name" value="RibLong"/>
</dbReference>
<feature type="compositionally biased region" description="Polar residues" evidence="5">
    <location>
        <begin position="1739"/>
        <end position="1758"/>
    </location>
</feature>
<dbReference type="NCBIfam" id="TIGR02331">
    <property type="entry name" value="rib_alpha"/>
    <property type="match status" value="6"/>
</dbReference>
<feature type="region of interest" description="Disordered" evidence="5">
    <location>
        <begin position="1327"/>
        <end position="1380"/>
    </location>
</feature>
<feature type="region of interest" description="Disordered" evidence="5">
    <location>
        <begin position="1567"/>
        <end position="1595"/>
    </location>
</feature>
<feature type="region of interest" description="Disordered" evidence="5">
    <location>
        <begin position="1484"/>
        <end position="1540"/>
    </location>
</feature>
<evidence type="ECO:0000256" key="5">
    <source>
        <dbReference type="SAM" id="MobiDB-lite"/>
    </source>
</evidence>
<evidence type="ECO:0000256" key="4">
    <source>
        <dbReference type="ARBA" id="ARBA00023088"/>
    </source>
</evidence>
<evidence type="ECO:0000313" key="8">
    <source>
        <dbReference type="Proteomes" id="UP000306855"/>
    </source>
</evidence>
<keyword evidence="2" id="KW-0964">Secreted</keyword>
<dbReference type="Gene3D" id="3.10.20.890">
    <property type="match status" value="1"/>
</dbReference>
<comment type="caution">
    <text evidence="7">The sequence shown here is derived from an EMBL/GenBank/DDBJ whole genome shotgun (WGS) entry which is preliminary data.</text>
</comment>
<dbReference type="NCBIfam" id="TIGR01167">
    <property type="entry name" value="LPXTG_anchor"/>
    <property type="match status" value="1"/>
</dbReference>
<dbReference type="Pfam" id="PF04650">
    <property type="entry name" value="YSIRK_signal"/>
    <property type="match status" value="1"/>
</dbReference>
<dbReference type="NCBIfam" id="NF038186">
    <property type="entry name" value="YPDG_rpt"/>
    <property type="match status" value="1"/>
</dbReference>
<accession>A0A4S2EHG9</accession>
<protein>
    <submittedName>
        <fullName evidence="7">YSIRK-type signal peptide-containing protein</fullName>
    </submittedName>
</protein>
<keyword evidence="3" id="KW-0732">Signal</keyword>
<dbReference type="InterPro" id="IPR019931">
    <property type="entry name" value="LPXTG_anchor"/>
</dbReference>
<organism evidence="7 8">
    <name type="scientific">Ligilactobacillus murinus</name>
    <dbReference type="NCBI Taxonomy" id="1622"/>
    <lineage>
        <taxon>Bacteria</taxon>
        <taxon>Bacillati</taxon>
        <taxon>Bacillota</taxon>
        <taxon>Bacilli</taxon>
        <taxon>Lactobacillales</taxon>
        <taxon>Lactobacillaceae</taxon>
        <taxon>Ligilactobacillus</taxon>
    </lineage>
</organism>
<feature type="compositionally biased region" description="Low complexity" evidence="5">
    <location>
        <begin position="107"/>
        <end position="164"/>
    </location>
</feature>
<dbReference type="InterPro" id="IPR059115">
    <property type="entry name" value="Rib"/>
</dbReference>
<feature type="region of interest" description="Disordered" evidence="5">
    <location>
        <begin position="1277"/>
        <end position="1302"/>
    </location>
</feature>
<dbReference type="Pfam" id="PF18957">
    <property type="entry name" value="RibLong"/>
    <property type="match status" value="1"/>
</dbReference>
<dbReference type="Proteomes" id="UP000306855">
    <property type="component" value="Unassembled WGS sequence"/>
</dbReference>
<feature type="compositionally biased region" description="Polar residues" evidence="5">
    <location>
        <begin position="1358"/>
        <end position="1376"/>
    </location>
</feature>
<evidence type="ECO:0000259" key="6">
    <source>
        <dbReference type="PROSITE" id="PS50847"/>
    </source>
</evidence>
<evidence type="ECO:0000313" key="7">
    <source>
        <dbReference type="EMBL" id="TGY53331.1"/>
    </source>
</evidence>
<feature type="compositionally biased region" description="Low complexity" evidence="5">
    <location>
        <begin position="73"/>
        <end position="89"/>
    </location>
</feature>
<evidence type="ECO:0000256" key="2">
    <source>
        <dbReference type="ARBA" id="ARBA00022525"/>
    </source>
</evidence>
<feature type="region of interest" description="Disordered" evidence="5">
    <location>
        <begin position="1718"/>
        <end position="1764"/>
    </location>
</feature>
<feature type="region of interest" description="Disordered" evidence="5">
    <location>
        <begin position="50"/>
        <end position="180"/>
    </location>
</feature>
<dbReference type="NCBIfam" id="TIGR01168">
    <property type="entry name" value="YSIRK_signal"/>
    <property type="match status" value="1"/>
</dbReference>
<evidence type="ECO:0000256" key="1">
    <source>
        <dbReference type="ARBA" id="ARBA00022512"/>
    </source>
</evidence>
<dbReference type="InterPro" id="IPR012706">
    <property type="entry name" value="Rib_alpha_Esp_rpt"/>
</dbReference>
<keyword evidence="1" id="KW-0134">Cell wall</keyword>